<dbReference type="PROSITE" id="PS50111">
    <property type="entry name" value="CHEMOTAXIS_TRANSDUC_2"/>
    <property type="match status" value="1"/>
</dbReference>
<keyword evidence="2 4" id="KW-0807">Transducer</keyword>
<evidence type="ECO:0000256" key="3">
    <source>
        <dbReference type="ARBA" id="ARBA00029447"/>
    </source>
</evidence>
<evidence type="ECO:0000259" key="8">
    <source>
        <dbReference type="PROSITE" id="PS50885"/>
    </source>
</evidence>
<evidence type="ECO:0000256" key="1">
    <source>
        <dbReference type="ARBA" id="ARBA00022481"/>
    </source>
</evidence>
<dbReference type="SMART" id="SM00304">
    <property type="entry name" value="HAMP"/>
    <property type="match status" value="1"/>
</dbReference>
<dbReference type="InterPro" id="IPR004090">
    <property type="entry name" value="Chemotax_Me-accpt_rcpt"/>
</dbReference>
<evidence type="ECO:0000256" key="5">
    <source>
        <dbReference type="SAM" id="Coils"/>
    </source>
</evidence>
<proteinExistence type="inferred from homology"/>
<keyword evidence="6" id="KW-0812">Transmembrane</keyword>
<evidence type="ECO:0000256" key="4">
    <source>
        <dbReference type="PROSITE-ProRule" id="PRU00284"/>
    </source>
</evidence>
<protein>
    <submittedName>
        <fullName evidence="9">Methyl-accepting chemotaxis protein</fullName>
    </submittedName>
</protein>
<dbReference type="InterPro" id="IPR003660">
    <property type="entry name" value="HAMP_dom"/>
</dbReference>
<dbReference type="PANTHER" id="PTHR43531">
    <property type="entry name" value="PROTEIN ICFG"/>
    <property type="match status" value="1"/>
</dbReference>
<dbReference type="Pfam" id="PF12729">
    <property type="entry name" value="4HB_MCP_1"/>
    <property type="match status" value="1"/>
</dbReference>
<keyword evidence="5" id="KW-0175">Coiled coil</keyword>
<accession>A0ABV7B1E0</accession>
<comment type="caution">
    <text evidence="9">The sequence shown here is derived from an EMBL/GenBank/DDBJ whole genome shotgun (WGS) entry which is preliminary data.</text>
</comment>
<dbReference type="InterPro" id="IPR051310">
    <property type="entry name" value="MCP_chemotaxis"/>
</dbReference>
<feature type="domain" description="Methyl-accepting transducer" evidence="7">
    <location>
        <begin position="269"/>
        <end position="498"/>
    </location>
</feature>
<dbReference type="CDD" id="cd11386">
    <property type="entry name" value="MCP_signal"/>
    <property type="match status" value="1"/>
</dbReference>
<comment type="similarity">
    <text evidence="3">Belongs to the methyl-accepting chemotaxis (MCP) protein family.</text>
</comment>
<dbReference type="PROSITE" id="PS50885">
    <property type="entry name" value="HAMP"/>
    <property type="match status" value="1"/>
</dbReference>
<gene>
    <name evidence="9" type="ORF">ACFOJE_20490</name>
</gene>
<dbReference type="EMBL" id="JBHRSJ010000035">
    <property type="protein sequence ID" value="MFC2974577.1"/>
    <property type="molecule type" value="Genomic_DNA"/>
</dbReference>
<keyword evidence="10" id="KW-1185">Reference proteome</keyword>
<keyword evidence="6" id="KW-1133">Transmembrane helix</keyword>
<dbReference type="PRINTS" id="PR00260">
    <property type="entry name" value="CHEMTRNSDUCR"/>
</dbReference>
<evidence type="ECO:0000313" key="10">
    <source>
        <dbReference type="Proteomes" id="UP001595457"/>
    </source>
</evidence>
<evidence type="ECO:0000259" key="7">
    <source>
        <dbReference type="PROSITE" id="PS50111"/>
    </source>
</evidence>
<evidence type="ECO:0000256" key="2">
    <source>
        <dbReference type="ARBA" id="ARBA00023224"/>
    </source>
</evidence>
<dbReference type="Proteomes" id="UP001595457">
    <property type="component" value="Unassembled WGS sequence"/>
</dbReference>
<dbReference type="Pfam" id="PF00672">
    <property type="entry name" value="HAMP"/>
    <property type="match status" value="1"/>
</dbReference>
<evidence type="ECO:0000313" key="9">
    <source>
        <dbReference type="EMBL" id="MFC2974577.1"/>
    </source>
</evidence>
<keyword evidence="6" id="KW-0472">Membrane</keyword>
<dbReference type="CDD" id="cd06225">
    <property type="entry name" value="HAMP"/>
    <property type="match status" value="1"/>
</dbReference>
<feature type="coiled-coil region" evidence="5">
    <location>
        <begin position="469"/>
        <end position="507"/>
    </location>
</feature>
<dbReference type="SUPFAM" id="SSF58104">
    <property type="entry name" value="Methyl-accepting chemotaxis protein (MCP) signaling domain"/>
    <property type="match status" value="1"/>
</dbReference>
<dbReference type="InterPro" id="IPR024478">
    <property type="entry name" value="HlyB_4HB_MCP"/>
</dbReference>
<keyword evidence="1" id="KW-0488">Methylation</keyword>
<name>A0ABV7B1E0_9GAMM</name>
<sequence length="563" mass="59888">MNYKNMKISSRLIFGFGLLTLLIALMGGISVVKTNHLGEAFDQVVNDRYAKIATLNSIKEGMHQMSGQLRNAVIMTNPDDIKAQLDEVESVRKGIVEHWEWLHKTIKSDKGKELLANAEELRRKYVAVHQRVVGLIAEGKREAAATALLGDLRPVQQAYFAGVDQFVEFQKGLMDEDARQTASDISGMEIFTGAFGAVAIVAAVLLSIWLIRAITRPLGQAVDIAQAVADGDLSMEFDAEGNSETAQLLRALKNMQNSLVKVVSHVRQNAEALASATGEISLGNTDLAQRTEEQAAALEETAASMEQLTGTVHNNAENARQATEVTTSASNIAQRGGDVVERVVETMQGISQSSDKVAEIISVIEGIAFQTNILALNAAVEAARAGEQGRGFSVVASEIRALAQRSSTAAKEIQTLISDSVSRVNAGSRLVNEAGSTMTEIVQSVKRVTDMMDEIATASKEQSTGIEQVNTAVSQMEQMTQQNAALVEQASAAAQSLVDQAESLRAAVAVFKIAGQAANEATSTSAAPAPKAGRLVAPVSAPRSLPGKAKLASASAVSEWETF</sequence>
<dbReference type="InterPro" id="IPR004089">
    <property type="entry name" value="MCPsignal_dom"/>
</dbReference>
<evidence type="ECO:0000256" key="6">
    <source>
        <dbReference type="SAM" id="Phobius"/>
    </source>
</evidence>
<reference evidence="10" key="1">
    <citation type="journal article" date="2019" name="Int. J. Syst. Evol. Microbiol.">
        <title>The Global Catalogue of Microorganisms (GCM) 10K type strain sequencing project: providing services to taxonomists for standard genome sequencing and annotation.</title>
        <authorList>
            <consortium name="The Broad Institute Genomics Platform"/>
            <consortium name="The Broad Institute Genome Sequencing Center for Infectious Disease"/>
            <person name="Wu L."/>
            <person name="Ma J."/>
        </authorList>
    </citation>
    <scope>NUCLEOTIDE SEQUENCE [LARGE SCALE GENOMIC DNA]</scope>
    <source>
        <strain evidence="10">KCTC 62195</strain>
    </source>
</reference>
<dbReference type="Gene3D" id="1.10.287.950">
    <property type="entry name" value="Methyl-accepting chemotaxis protein"/>
    <property type="match status" value="1"/>
</dbReference>
<dbReference type="CDD" id="cd19411">
    <property type="entry name" value="MCP2201-like_sensor"/>
    <property type="match status" value="1"/>
</dbReference>
<dbReference type="InterPro" id="IPR047347">
    <property type="entry name" value="YvaQ-like_sensor"/>
</dbReference>
<feature type="transmembrane region" description="Helical" evidence="6">
    <location>
        <begin position="190"/>
        <end position="211"/>
    </location>
</feature>
<dbReference type="PANTHER" id="PTHR43531:SF14">
    <property type="entry name" value="METHYL-ACCEPTING CHEMOTAXIS PROTEIN I-RELATED"/>
    <property type="match status" value="1"/>
</dbReference>
<dbReference type="RefSeq" id="WP_377816824.1">
    <property type="nucleotide sequence ID" value="NZ_JBHRSJ010000035.1"/>
</dbReference>
<organism evidence="9 10">
    <name type="scientific">Azotobacter bryophylli</name>
    <dbReference type="NCBI Taxonomy" id="1986537"/>
    <lineage>
        <taxon>Bacteria</taxon>
        <taxon>Pseudomonadati</taxon>
        <taxon>Pseudomonadota</taxon>
        <taxon>Gammaproteobacteria</taxon>
        <taxon>Pseudomonadales</taxon>
        <taxon>Pseudomonadaceae</taxon>
        <taxon>Azotobacter</taxon>
    </lineage>
</organism>
<dbReference type="Pfam" id="PF00015">
    <property type="entry name" value="MCPsignal"/>
    <property type="match status" value="1"/>
</dbReference>
<dbReference type="SMART" id="SM00283">
    <property type="entry name" value="MA"/>
    <property type="match status" value="1"/>
</dbReference>
<feature type="domain" description="HAMP" evidence="8">
    <location>
        <begin position="212"/>
        <end position="264"/>
    </location>
</feature>